<evidence type="ECO:0000313" key="2">
    <source>
        <dbReference type="EMBL" id="MYD91500.1"/>
    </source>
</evidence>
<organism evidence="2">
    <name type="scientific">Caldilineaceae bacterium SB0662_bin_9</name>
    <dbReference type="NCBI Taxonomy" id="2605258"/>
    <lineage>
        <taxon>Bacteria</taxon>
        <taxon>Bacillati</taxon>
        <taxon>Chloroflexota</taxon>
        <taxon>Caldilineae</taxon>
        <taxon>Caldilineales</taxon>
        <taxon>Caldilineaceae</taxon>
    </lineage>
</organism>
<dbReference type="SMART" id="SM00382">
    <property type="entry name" value="AAA"/>
    <property type="match status" value="1"/>
</dbReference>
<protein>
    <submittedName>
        <fullName evidence="2">AAA family ATPase</fullName>
    </submittedName>
</protein>
<dbReference type="AlphaFoldDB" id="A0A6B1DUK3"/>
<reference evidence="2" key="1">
    <citation type="submission" date="2019-09" db="EMBL/GenBank/DDBJ databases">
        <title>Characterisation of the sponge microbiome using genome-centric metagenomics.</title>
        <authorList>
            <person name="Engelberts J.P."/>
            <person name="Robbins S.J."/>
            <person name="De Goeij J.M."/>
            <person name="Aranda M."/>
            <person name="Bell S.C."/>
            <person name="Webster N.S."/>
        </authorList>
    </citation>
    <scope>NUCLEOTIDE SEQUENCE</scope>
    <source>
        <strain evidence="2">SB0662_bin_9</strain>
    </source>
</reference>
<proteinExistence type="predicted"/>
<dbReference type="CDD" id="cd00267">
    <property type="entry name" value="ABC_ATPase"/>
    <property type="match status" value="1"/>
</dbReference>
<dbReference type="PANTHER" id="PTHR43581">
    <property type="entry name" value="ATP/GTP PHOSPHATASE"/>
    <property type="match status" value="1"/>
</dbReference>
<dbReference type="GO" id="GO:0005524">
    <property type="term" value="F:ATP binding"/>
    <property type="evidence" value="ECO:0007669"/>
    <property type="project" value="InterPro"/>
</dbReference>
<sequence length="614" mass="68979">MRLLHWLEVSDFKRFGESQRIKLDHPSVLIGPNNSGKTTALQAIALWSQAVKTWYESKGKAPPAQRTSTSLNRLNIVAVPVRRTRLFWHNATVRTDRTPKAFHISLGLLYEGAVQAVTMTFTYTQDELVYCTPDEATIGNGKLIQAAANLNVGLLYPMSGLETEEPVLQPGRIDVLLGQGQTAQVLRNLCLMVYRQSPDDWHSIVQWISRLFEVELQTPEEDVARGSVGLVYQQTGSRTPFDLELAGRGMQQMLLILAYLFAHRRSVLLIDEPDAHLEILRQKQVYALLTEIADQAESQVILATHSEVVLDEAFDTNDTDAHNLTFLLGGASVELPTDSSVRKALAYFGADHYVRARQTGYVLYVEGRTDIEILKALARKLKHPVYDLLDGRINSYYVQSNYPEQSLEARLEGAEGGYGLPAKEHYFTLRSMLPQLKGLAIFDSDGQSRTDWECEGFSIAYWSCYEIENYIVTPEVLISHAEASEVDTPLFAPDRSQIERVLDALVLEKVFDGAEADFNVWKRMDPDGAGLLWTTATRARKLSEFAEEFFRRLGAHLGRPMLLRKSGLHQLIEFLDPASIPSEVNDKLDRIVQLFDSTRGEGDQGVDTVAVEMT</sequence>
<dbReference type="InterPro" id="IPR003959">
    <property type="entry name" value="ATPase_AAA_core"/>
</dbReference>
<dbReference type="EMBL" id="VXPY01000099">
    <property type="protein sequence ID" value="MYD91500.1"/>
    <property type="molecule type" value="Genomic_DNA"/>
</dbReference>
<evidence type="ECO:0000259" key="1">
    <source>
        <dbReference type="SMART" id="SM00382"/>
    </source>
</evidence>
<dbReference type="Pfam" id="PF13304">
    <property type="entry name" value="AAA_21"/>
    <property type="match status" value="1"/>
</dbReference>
<dbReference type="Gene3D" id="3.40.50.300">
    <property type="entry name" value="P-loop containing nucleotide triphosphate hydrolases"/>
    <property type="match status" value="2"/>
</dbReference>
<dbReference type="SUPFAM" id="SSF52540">
    <property type="entry name" value="P-loop containing nucleoside triphosphate hydrolases"/>
    <property type="match status" value="1"/>
</dbReference>
<gene>
    <name evidence="2" type="ORF">F4Y08_14405</name>
</gene>
<comment type="caution">
    <text evidence="2">The sequence shown here is derived from an EMBL/GenBank/DDBJ whole genome shotgun (WGS) entry which is preliminary data.</text>
</comment>
<feature type="domain" description="AAA+ ATPase" evidence="1">
    <location>
        <begin position="23"/>
        <end position="339"/>
    </location>
</feature>
<dbReference type="InterPro" id="IPR027417">
    <property type="entry name" value="P-loop_NTPase"/>
</dbReference>
<dbReference type="PANTHER" id="PTHR43581:SF2">
    <property type="entry name" value="EXCINUCLEASE ATPASE SUBUNIT"/>
    <property type="match status" value="1"/>
</dbReference>
<accession>A0A6B1DUK3</accession>
<dbReference type="GO" id="GO:0016887">
    <property type="term" value="F:ATP hydrolysis activity"/>
    <property type="evidence" value="ECO:0007669"/>
    <property type="project" value="InterPro"/>
</dbReference>
<dbReference type="InterPro" id="IPR051396">
    <property type="entry name" value="Bact_Antivir_Def_Nuclease"/>
</dbReference>
<dbReference type="InterPro" id="IPR003593">
    <property type="entry name" value="AAA+_ATPase"/>
</dbReference>
<name>A0A6B1DUK3_9CHLR</name>